<evidence type="ECO:0000313" key="4">
    <source>
        <dbReference type="EMBL" id="JAC19150.1"/>
    </source>
</evidence>
<dbReference type="Pfam" id="PF00173">
    <property type="entry name" value="Cyt-b5"/>
    <property type="match status" value="1"/>
</dbReference>
<dbReference type="PANTHER" id="PTHR10281:SF4">
    <property type="entry name" value="NEUFERRICIN"/>
    <property type="match status" value="1"/>
</dbReference>
<dbReference type="SMART" id="SM01117">
    <property type="entry name" value="Cyt-b5"/>
    <property type="match status" value="1"/>
</dbReference>
<dbReference type="InterPro" id="IPR001199">
    <property type="entry name" value="Cyt_B5-like_heme/steroid-bd"/>
</dbReference>
<dbReference type="GO" id="GO:0012505">
    <property type="term" value="C:endomembrane system"/>
    <property type="evidence" value="ECO:0007669"/>
    <property type="project" value="TreeGrafter"/>
</dbReference>
<dbReference type="EMBL" id="GBBK01005332">
    <property type="protein sequence ID" value="JAC19150.1"/>
    <property type="molecule type" value="mRNA"/>
</dbReference>
<dbReference type="AlphaFoldDB" id="A0A023FCT9"/>
<organism evidence="4">
    <name type="scientific">Amblyomma cajennense</name>
    <name type="common">Cayenne tick</name>
    <name type="synonym">Acarus cajennensis</name>
    <dbReference type="NCBI Taxonomy" id="34607"/>
    <lineage>
        <taxon>Eukaryota</taxon>
        <taxon>Metazoa</taxon>
        <taxon>Ecdysozoa</taxon>
        <taxon>Arthropoda</taxon>
        <taxon>Chelicerata</taxon>
        <taxon>Arachnida</taxon>
        <taxon>Acari</taxon>
        <taxon>Parasitiformes</taxon>
        <taxon>Ixodida</taxon>
        <taxon>Ixodoidea</taxon>
        <taxon>Ixodidae</taxon>
        <taxon>Amblyomminae</taxon>
        <taxon>Amblyomma</taxon>
    </lineage>
</organism>
<proteinExistence type="evidence at transcript level"/>
<dbReference type="GO" id="GO:0016020">
    <property type="term" value="C:membrane"/>
    <property type="evidence" value="ECO:0007669"/>
    <property type="project" value="TreeGrafter"/>
</dbReference>
<comment type="similarity">
    <text evidence="1">Belongs to the cytochrome b5 family. MAPR subfamily.</text>
</comment>
<dbReference type="Gene3D" id="3.10.120.10">
    <property type="entry name" value="Cytochrome b5-like heme/steroid binding domain"/>
    <property type="match status" value="1"/>
</dbReference>
<feature type="domain" description="Cytochrome b5 heme-binding" evidence="3">
    <location>
        <begin position="64"/>
        <end position="160"/>
    </location>
</feature>
<evidence type="ECO:0000256" key="1">
    <source>
        <dbReference type="ARBA" id="ARBA00038357"/>
    </source>
</evidence>
<protein>
    <submittedName>
        <fullName evidence="4">Putative cytochrome b5 domain-containing protein</fullName>
    </submittedName>
</protein>
<dbReference type="InterPro" id="IPR036400">
    <property type="entry name" value="Cyt_B5-like_heme/steroid_sf"/>
</dbReference>
<evidence type="ECO:0000259" key="3">
    <source>
        <dbReference type="SMART" id="SM01117"/>
    </source>
</evidence>
<sequence length="180" mass="19602">MAAKLIYVSALLVAFAAVAFVYFEPIPREKYPGLVRKVHSELLRSARYVGSFFCRSKVTAKGVFTAEELARYDGSGESLGLYLAVLGRVYDVSKGAEHYRPGGGYSQFAGRDASRAYITGEFTEEGLTDDLNGLSDENLLSFSQWVDFTKRTTPLSASCQVGTTPMPASQLRSCGQSGRP</sequence>
<accession>A0A023FCT9</accession>
<name>A0A023FCT9_AMBCJ</name>
<dbReference type="PANTHER" id="PTHR10281">
    <property type="entry name" value="MEMBRANE-ASSOCIATED PROGESTERONE RECEPTOR COMPONENT-RELATED"/>
    <property type="match status" value="1"/>
</dbReference>
<dbReference type="InterPro" id="IPR050577">
    <property type="entry name" value="MAPR/NEUFC/NENF-like"/>
</dbReference>
<dbReference type="SUPFAM" id="SSF55856">
    <property type="entry name" value="Cytochrome b5-like heme/steroid binding domain"/>
    <property type="match status" value="1"/>
</dbReference>
<evidence type="ECO:0000256" key="2">
    <source>
        <dbReference type="SAM" id="MobiDB-lite"/>
    </source>
</evidence>
<reference evidence="4" key="1">
    <citation type="submission" date="2014-03" db="EMBL/GenBank/DDBJ databases">
        <title>The sialotranscriptome of Amblyomma triste, Amblyomma parvum and Amblyomma cajennense ticks, uncovered by 454-based RNA-seq.</title>
        <authorList>
            <person name="Garcia G.R."/>
            <person name="Gardinassi L.G."/>
            <person name="Ribeiro J.M."/>
            <person name="Anatriello E."/>
            <person name="Ferreira B.R."/>
            <person name="Moreira H.N."/>
            <person name="Mafra C."/>
            <person name="Olegario M.M."/>
            <person name="Szabo P.J."/>
            <person name="Miranda-Santos I.K."/>
            <person name="Maruyama S.R."/>
        </authorList>
    </citation>
    <scope>NUCLEOTIDE SEQUENCE</scope>
    <source>
        <strain evidence="4">Uberlandia</strain>
        <tissue evidence="4">Salivary glands</tissue>
    </source>
</reference>
<feature type="region of interest" description="Disordered" evidence="2">
    <location>
        <begin position="159"/>
        <end position="180"/>
    </location>
</feature>